<evidence type="ECO:0000313" key="2">
    <source>
        <dbReference type="EMBL" id="CRL21118.1"/>
    </source>
</evidence>
<dbReference type="EMBL" id="HG793138">
    <property type="protein sequence ID" value="CRL21118.1"/>
    <property type="molecule type" value="Genomic_DNA"/>
</dbReference>
<dbReference type="Proteomes" id="UP000053732">
    <property type="component" value="Unassembled WGS sequence"/>
</dbReference>
<organism evidence="2 3">
    <name type="scientific">Penicillium camemberti (strain FM 013)</name>
    <dbReference type="NCBI Taxonomy" id="1429867"/>
    <lineage>
        <taxon>Eukaryota</taxon>
        <taxon>Fungi</taxon>
        <taxon>Dikarya</taxon>
        <taxon>Ascomycota</taxon>
        <taxon>Pezizomycotina</taxon>
        <taxon>Eurotiomycetes</taxon>
        <taxon>Eurotiomycetidae</taxon>
        <taxon>Eurotiales</taxon>
        <taxon>Aspergillaceae</taxon>
        <taxon>Penicillium</taxon>
    </lineage>
</organism>
<accession>A0A0G4P4B2</accession>
<protein>
    <submittedName>
        <fullName evidence="2">Str. FM013</fullName>
    </submittedName>
</protein>
<feature type="region of interest" description="Disordered" evidence="1">
    <location>
        <begin position="18"/>
        <end position="52"/>
    </location>
</feature>
<reference evidence="2 3" key="1">
    <citation type="journal article" date="2014" name="Nat. Commun.">
        <title>Multiple recent horizontal transfers of a large genomic region in cheese making fungi.</title>
        <authorList>
            <person name="Cheeseman K."/>
            <person name="Ropars J."/>
            <person name="Renault P."/>
            <person name="Dupont J."/>
            <person name="Gouzy J."/>
            <person name="Branca A."/>
            <person name="Abraham A.L."/>
            <person name="Ceppi M."/>
            <person name="Conseiller E."/>
            <person name="Debuchy R."/>
            <person name="Malagnac F."/>
            <person name="Goarin A."/>
            <person name="Silar P."/>
            <person name="Lacoste S."/>
            <person name="Sallet E."/>
            <person name="Bensimon A."/>
            <person name="Giraud T."/>
            <person name="Brygoo Y."/>
        </authorList>
    </citation>
    <scope>NUCLEOTIDE SEQUENCE [LARGE SCALE GENOMIC DNA]</scope>
    <source>
        <strain evidence="3">FM 013</strain>
    </source>
</reference>
<dbReference type="AlphaFoldDB" id="A0A0G4P4B2"/>
<evidence type="ECO:0000256" key="1">
    <source>
        <dbReference type="SAM" id="MobiDB-lite"/>
    </source>
</evidence>
<keyword evidence="3" id="KW-1185">Reference proteome</keyword>
<proteinExistence type="predicted"/>
<sequence length="52" mass="5552">MPSDHDLVRLQDGWKQHADSADLSPDGFHASASTSTDGVGENISSCIGLRIR</sequence>
<name>A0A0G4P4B2_PENC3</name>
<feature type="compositionally biased region" description="Polar residues" evidence="1">
    <location>
        <begin position="31"/>
        <end position="45"/>
    </location>
</feature>
<evidence type="ECO:0000313" key="3">
    <source>
        <dbReference type="Proteomes" id="UP000053732"/>
    </source>
</evidence>
<gene>
    <name evidence="2" type="ORF">PCAMFM013_S005g000282</name>
</gene>